<dbReference type="EnsemblMetazoa" id="Aqu2.1.24854_001">
    <property type="protein sequence ID" value="Aqu2.1.24854_001"/>
    <property type="gene ID" value="Aqu2.1.24854"/>
</dbReference>
<organism evidence="1">
    <name type="scientific">Amphimedon queenslandica</name>
    <name type="common">Sponge</name>
    <dbReference type="NCBI Taxonomy" id="400682"/>
    <lineage>
        <taxon>Eukaryota</taxon>
        <taxon>Metazoa</taxon>
        <taxon>Porifera</taxon>
        <taxon>Demospongiae</taxon>
        <taxon>Heteroscleromorpha</taxon>
        <taxon>Haplosclerida</taxon>
        <taxon>Niphatidae</taxon>
        <taxon>Amphimedon</taxon>
    </lineage>
</organism>
<evidence type="ECO:0000313" key="1">
    <source>
        <dbReference type="EnsemblMetazoa" id="Aqu2.1.24854_001"/>
    </source>
</evidence>
<dbReference type="AlphaFoldDB" id="A0A1X7UBI4"/>
<proteinExistence type="predicted"/>
<name>A0A1X7UBI4_AMPQE</name>
<sequence length="93" mass="10577">EATKKSLAHISSCKKVQDAFDKLKNINWLYGNLDDKSLDDEAKEVVETAKSATSGMVEKATDEDILGFQSYTIQNMNSNLNKWSDIQQYKMMH</sequence>
<reference evidence="1" key="1">
    <citation type="submission" date="2017-05" db="UniProtKB">
        <authorList>
            <consortium name="EnsemblMetazoa"/>
        </authorList>
    </citation>
    <scope>IDENTIFICATION</scope>
</reference>
<protein>
    <submittedName>
        <fullName evidence="1">Uncharacterized protein</fullName>
    </submittedName>
</protein>
<accession>A0A1X7UBI4</accession>
<dbReference type="InParanoid" id="A0A1X7UBI4"/>